<dbReference type="Pfam" id="PF21394">
    <property type="entry name" value="Beta-ketacyl_N"/>
    <property type="match status" value="1"/>
</dbReference>
<dbReference type="InterPro" id="IPR014031">
    <property type="entry name" value="Ketoacyl_synth_C"/>
</dbReference>
<dbReference type="InterPro" id="IPR036291">
    <property type="entry name" value="NAD(P)-bd_dom_sf"/>
</dbReference>
<dbReference type="AlphaFoldDB" id="A0AAX3M9A5"/>
<keyword evidence="1" id="KW-0596">Phosphopantetheine</keyword>
<dbReference type="InterPro" id="IPR013968">
    <property type="entry name" value="PKS_KR"/>
</dbReference>
<gene>
    <name evidence="6" type="ORF">PQ456_11125</name>
</gene>
<evidence type="ECO:0000256" key="1">
    <source>
        <dbReference type="ARBA" id="ARBA00022450"/>
    </source>
</evidence>
<feature type="domain" description="Carrier" evidence="4">
    <location>
        <begin position="1144"/>
        <end position="1219"/>
    </location>
</feature>
<dbReference type="CDD" id="cd08953">
    <property type="entry name" value="KR_2_SDR_x"/>
    <property type="match status" value="1"/>
</dbReference>
<dbReference type="InterPro" id="IPR050091">
    <property type="entry name" value="PKS_NRPS_Biosynth_Enz"/>
</dbReference>
<dbReference type="InterPro" id="IPR049490">
    <property type="entry name" value="C883_1060-like_KR_N"/>
</dbReference>
<dbReference type="GO" id="GO:0005737">
    <property type="term" value="C:cytoplasm"/>
    <property type="evidence" value="ECO:0007669"/>
    <property type="project" value="TreeGrafter"/>
</dbReference>
<dbReference type="SMART" id="SM00822">
    <property type="entry name" value="PKS_KR"/>
    <property type="match status" value="1"/>
</dbReference>
<dbReference type="Pfam" id="PF02801">
    <property type="entry name" value="Ketoacyl-synt_C"/>
    <property type="match status" value="1"/>
</dbReference>
<dbReference type="SMART" id="SM00825">
    <property type="entry name" value="PKS_KS"/>
    <property type="match status" value="1"/>
</dbReference>
<dbReference type="InterPro" id="IPR020806">
    <property type="entry name" value="PKS_PP-bd"/>
</dbReference>
<dbReference type="PANTHER" id="PTHR43775:SF37">
    <property type="entry name" value="SI:DKEY-61P9.11"/>
    <property type="match status" value="1"/>
</dbReference>
<feature type="domain" description="Ketosynthase family 3 (KS3)" evidence="5">
    <location>
        <begin position="28"/>
        <end position="452"/>
    </location>
</feature>
<dbReference type="RefSeq" id="WP_273616195.1">
    <property type="nucleotide sequence ID" value="NZ_CP117416.1"/>
</dbReference>
<reference evidence="6 7" key="1">
    <citation type="submission" date="2023-02" db="EMBL/GenBank/DDBJ databases">
        <title>Genome sequence of Paenibacillus kyungheensis KACC 18744.</title>
        <authorList>
            <person name="Kim S."/>
            <person name="Heo J."/>
            <person name="Kwon S.-W."/>
        </authorList>
    </citation>
    <scope>NUCLEOTIDE SEQUENCE [LARGE SCALE GENOMIC DNA]</scope>
    <source>
        <strain evidence="6 7">KACC 18744</strain>
    </source>
</reference>
<dbReference type="GO" id="GO:0006633">
    <property type="term" value="P:fatty acid biosynthetic process"/>
    <property type="evidence" value="ECO:0007669"/>
    <property type="project" value="TreeGrafter"/>
</dbReference>
<dbReference type="CDD" id="cd00833">
    <property type="entry name" value="PKS"/>
    <property type="match status" value="1"/>
</dbReference>
<evidence type="ECO:0000259" key="5">
    <source>
        <dbReference type="PROSITE" id="PS52004"/>
    </source>
</evidence>
<dbReference type="PROSITE" id="PS50075">
    <property type="entry name" value="CARRIER"/>
    <property type="match status" value="1"/>
</dbReference>
<dbReference type="Gene3D" id="3.40.47.10">
    <property type="match status" value="1"/>
</dbReference>
<dbReference type="SMART" id="SM00823">
    <property type="entry name" value="PKS_PP"/>
    <property type="match status" value="1"/>
</dbReference>
<dbReference type="InterPro" id="IPR016039">
    <property type="entry name" value="Thiolase-like"/>
</dbReference>
<dbReference type="Proteomes" id="UP001220509">
    <property type="component" value="Chromosome"/>
</dbReference>
<dbReference type="InterPro" id="IPR057326">
    <property type="entry name" value="KR_dom"/>
</dbReference>
<sequence>MLKQLLHTNSSTNTTPMSEATKFQKIKYGDIAVIGLALDFPCASDPDTFWELLRSGKDAVRKLPYGRMNDASRYIAYQNKSDHEPALSHGEAAFLDEIDKFDYRFFRMSPKEASLTDPNHRLFLQTAWKALEEAGYGGNRLKGSRTGVFVGSSSEAVYKNMIAELHASELSMALTGNIHAVLPSRLAYLLDLRGPSLVVDTSCSSSLVAVHLACQSIRNGECDTALVGGIQLHILPIRKTKVGIESSNGRTRAFDDQSDGTGTGEGVGVVLLKPLEAALADRDHIHAVIKGSAINQDGKSMGLTAPNAVAQEEVLIRAWKEAGIDPKNIDYIEAHGTGTKLGDPIEIDGIRRAFARVTDRKQFCAIGSVKSNLGHLDNAAGIAGMIKSILALKYKQIPPTLHVRRANRSIPFEDSPVYINDQLQEWESDNSRLCGVSSFGISGTNCHIVMEEAPIPSLVEETGSPHLFTLSARSITALKRAVSDYAVFTERNPDVLLMNLCYTANTGRHHWEHRLAAVVESMAELSSLLQLASRDWEAACMNGVFYAECTPDDMPARSLVLASQQRAELEQVCAQYVSGSMFEWETSYSGHRAHRITLPTYSFDKSRCWLEIPDTTEQMFYTTRWEKSFSIDHNYAVHGTTLLLHNCSPAAINIVNLLRTQGGRVIEVIIGSRYEMLDDEDRYFIGYTEEDYRKLIEHLQEVQLDRILHATALNPDPTIESVSDLMSEQQSGLYSLFHLVSALSLQISDRPTELIVLTCYGTRTTVNQEIVHPLRTALLGLAKVVHWENPQLRCRCIDLDENTDSLHILKEISASQTEFQIAYRGEQRWVERLAHLEIAQATTSEAYIRTNGVYVITGGLGRLGLQMARYLASKTRVHLILLNRTAFSSRSEWDELNKHGENDEMHRQIQAIQEIEATGSHVHIYQVDLTDVDRLNNVLIDVRNQYGSLNGIMHCAGVGVGMMGEMIPNDRLETFEAVIAPKILGTWNIAQATKQDDMDFMILFSSVITLIGAVGSGSYTAANAYLDSFAADARLHGRPVTTINWPYWLKEDEEEEIGNQAKEIFRFLAPEKAFSALDDLLGLPLDRVIIGQLHRQSPVLQLGDHLPLKLSDELLDSFPDTRKAQSVPLSVKRKNVKLKGTKDANVSEVEQFVATTWNEVLGFSELSIDDNFFDLGGDSIMVTKVFSLLQERYADRIRMADLFTYPTISKIAAHLAYRPDKPFNKEQGNIGDGILRLVSELEQGNMTLEQVVEQYQLLEVER</sequence>
<dbReference type="GO" id="GO:0005886">
    <property type="term" value="C:plasma membrane"/>
    <property type="evidence" value="ECO:0007669"/>
    <property type="project" value="TreeGrafter"/>
</dbReference>
<evidence type="ECO:0000259" key="4">
    <source>
        <dbReference type="PROSITE" id="PS50075"/>
    </source>
</evidence>
<evidence type="ECO:0000256" key="3">
    <source>
        <dbReference type="ARBA" id="ARBA00022679"/>
    </source>
</evidence>
<dbReference type="Pfam" id="PF08659">
    <property type="entry name" value="KR"/>
    <property type="match status" value="1"/>
</dbReference>
<dbReference type="Pfam" id="PF22621">
    <property type="entry name" value="CurL-like_PKS_C"/>
    <property type="match status" value="1"/>
</dbReference>
<dbReference type="Pfam" id="PF00550">
    <property type="entry name" value="PP-binding"/>
    <property type="match status" value="1"/>
</dbReference>
<dbReference type="GO" id="GO:0071770">
    <property type="term" value="P:DIM/DIP cell wall layer assembly"/>
    <property type="evidence" value="ECO:0007669"/>
    <property type="project" value="TreeGrafter"/>
</dbReference>
<dbReference type="Gene3D" id="1.10.1240.100">
    <property type="match status" value="1"/>
</dbReference>
<dbReference type="PROSITE" id="PS52004">
    <property type="entry name" value="KS3_2"/>
    <property type="match status" value="1"/>
</dbReference>
<dbReference type="SUPFAM" id="SSF53901">
    <property type="entry name" value="Thiolase-like"/>
    <property type="match status" value="1"/>
</dbReference>
<evidence type="ECO:0000256" key="2">
    <source>
        <dbReference type="ARBA" id="ARBA00022553"/>
    </source>
</evidence>
<proteinExistence type="predicted"/>
<dbReference type="GO" id="GO:0004312">
    <property type="term" value="F:fatty acid synthase activity"/>
    <property type="evidence" value="ECO:0007669"/>
    <property type="project" value="TreeGrafter"/>
</dbReference>
<dbReference type="Gene3D" id="3.40.50.720">
    <property type="entry name" value="NAD(P)-binding Rossmann-like Domain"/>
    <property type="match status" value="1"/>
</dbReference>
<keyword evidence="3" id="KW-0808">Transferase</keyword>
<evidence type="ECO:0000313" key="6">
    <source>
        <dbReference type="EMBL" id="WCT58034.1"/>
    </source>
</evidence>
<dbReference type="Gene3D" id="1.10.1200.10">
    <property type="entry name" value="ACP-like"/>
    <property type="match status" value="1"/>
</dbReference>
<dbReference type="EMBL" id="CP117416">
    <property type="protein sequence ID" value="WCT58034.1"/>
    <property type="molecule type" value="Genomic_DNA"/>
</dbReference>
<dbReference type="GO" id="GO:0031177">
    <property type="term" value="F:phosphopantetheine binding"/>
    <property type="evidence" value="ECO:0007669"/>
    <property type="project" value="InterPro"/>
</dbReference>
<dbReference type="InterPro" id="IPR036736">
    <property type="entry name" value="ACP-like_sf"/>
</dbReference>
<dbReference type="SUPFAM" id="SSF51735">
    <property type="entry name" value="NAD(P)-binding Rossmann-fold domains"/>
    <property type="match status" value="2"/>
</dbReference>
<keyword evidence="2" id="KW-0597">Phosphoprotein</keyword>
<organism evidence="6 7">
    <name type="scientific">Paenibacillus kyungheensis</name>
    <dbReference type="NCBI Taxonomy" id="1452732"/>
    <lineage>
        <taxon>Bacteria</taxon>
        <taxon>Bacillati</taxon>
        <taxon>Bacillota</taxon>
        <taxon>Bacilli</taxon>
        <taxon>Bacillales</taxon>
        <taxon>Paenibacillaceae</taxon>
        <taxon>Paenibacillus</taxon>
    </lineage>
</organism>
<evidence type="ECO:0000313" key="7">
    <source>
        <dbReference type="Proteomes" id="UP001220509"/>
    </source>
</evidence>
<dbReference type="Pfam" id="PF00109">
    <property type="entry name" value="ketoacyl-synt"/>
    <property type="match status" value="1"/>
</dbReference>
<dbReference type="InterPro" id="IPR014030">
    <property type="entry name" value="Ketoacyl_synth_N"/>
</dbReference>
<name>A0AAX3M9A5_9BACL</name>
<accession>A0AAX3M9A5</accession>
<protein>
    <submittedName>
        <fullName evidence="6">SDR family NAD(P)-dependent oxidoreductase</fullName>
    </submittedName>
</protein>
<dbReference type="KEGG" id="pka:PQ456_11125"/>
<keyword evidence="7" id="KW-1185">Reference proteome</keyword>
<dbReference type="InterPro" id="IPR009081">
    <property type="entry name" value="PP-bd_ACP"/>
</dbReference>
<dbReference type="InterPro" id="IPR020841">
    <property type="entry name" value="PKS_Beta-ketoAc_synthase_dom"/>
</dbReference>
<dbReference type="PANTHER" id="PTHR43775">
    <property type="entry name" value="FATTY ACID SYNTHASE"/>
    <property type="match status" value="1"/>
</dbReference>
<dbReference type="SUPFAM" id="SSF47336">
    <property type="entry name" value="ACP-like"/>
    <property type="match status" value="1"/>
</dbReference>